<keyword evidence="2" id="KW-1185">Reference proteome</keyword>
<organism evidence="1 2">
    <name type="scientific">Pristionchus pacificus</name>
    <name type="common">Parasitic nematode worm</name>
    <dbReference type="NCBI Taxonomy" id="54126"/>
    <lineage>
        <taxon>Eukaryota</taxon>
        <taxon>Metazoa</taxon>
        <taxon>Ecdysozoa</taxon>
        <taxon>Nematoda</taxon>
        <taxon>Chromadorea</taxon>
        <taxon>Rhabditida</taxon>
        <taxon>Rhabditina</taxon>
        <taxon>Diplogasteromorpha</taxon>
        <taxon>Diplogasteroidea</taxon>
        <taxon>Neodiplogasteridae</taxon>
        <taxon>Pristionchus</taxon>
    </lineage>
</organism>
<evidence type="ECO:0000313" key="1">
    <source>
        <dbReference type="EnsemblMetazoa" id="PPA44110.1"/>
    </source>
</evidence>
<accession>A0A8R1Z228</accession>
<proteinExistence type="predicted"/>
<dbReference type="AlphaFoldDB" id="A0A2A6CW41"/>
<dbReference type="EnsemblMetazoa" id="PPA44110.1">
    <property type="protein sequence ID" value="PPA44110.1"/>
    <property type="gene ID" value="WBGene00282479"/>
</dbReference>
<reference evidence="2" key="1">
    <citation type="journal article" date="2008" name="Nat. Genet.">
        <title>The Pristionchus pacificus genome provides a unique perspective on nematode lifestyle and parasitism.</title>
        <authorList>
            <person name="Dieterich C."/>
            <person name="Clifton S.W."/>
            <person name="Schuster L.N."/>
            <person name="Chinwalla A."/>
            <person name="Delehaunty K."/>
            <person name="Dinkelacker I."/>
            <person name="Fulton L."/>
            <person name="Fulton R."/>
            <person name="Godfrey J."/>
            <person name="Minx P."/>
            <person name="Mitreva M."/>
            <person name="Roeseler W."/>
            <person name="Tian H."/>
            <person name="Witte H."/>
            <person name="Yang S.P."/>
            <person name="Wilson R.K."/>
            <person name="Sommer R.J."/>
        </authorList>
    </citation>
    <scope>NUCLEOTIDE SEQUENCE [LARGE SCALE GENOMIC DNA]</scope>
    <source>
        <strain evidence="2">PS312</strain>
    </source>
</reference>
<dbReference type="Proteomes" id="UP000005239">
    <property type="component" value="Unassembled WGS sequence"/>
</dbReference>
<sequence length="100" mass="11539">MLIEINGSSGGTNYWKRRDPIVFGVKSNISFCLHRMLASCSFLVKDNEKKDEDEWNQLLKLYLQILFGVGVVRNYEVGTDNIEKSEEKNEGEEKLHISNE</sequence>
<accession>A0A2A6CW41</accession>
<name>A0A2A6CW41_PRIPA</name>
<gene>
    <name evidence="1" type="primary">WBGene00282479</name>
</gene>
<reference evidence="1" key="2">
    <citation type="submission" date="2022-06" db="UniProtKB">
        <authorList>
            <consortium name="EnsemblMetazoa"/>
        </authorList>
    </citation>
    <scope>IDENTIFICATION</scope>
    <source>
        <strain evidence="1">PS312</strain>
    </source>
</reference>
<protein>
    <submittedName>
        <fullName evidence="1">Uncharacterized protein</fullName>
    </submittedName>
</protein>
<evidence type="ECO:0000313" key="2">
    <source>
        <dbReference type="Proteomes" id="UP000005239"/>
    </source>
</evidence>